<keyword evidence="1" id="KW-0001">2Fe-2S</keyword>
<dbReference type="GO" id="GO:0016020">
    <property type="term" value="C:membrane"/>
    <property type="evidence" value="ECO:0007669"/>
    <property type="project" value="InterPro"/>
</dbReference>
<dbReference type="InterPro" id="IPR017941">
    <property type="entry name" value="Rieske_2Fe-2S"/>
</dbReference>
<dbReference type="EMBL" id="QXWK01000010">
    <property type="protein sequence ID" value="NBH61256.1"/>
    <property type="molecule type" value="Genomic_DNA"/>
</dbReference>
<dbReference type="SUPFAM" id="SSF50022">
    <property type="entry name" value="ISP domain"/>
    <property type="match status" value="1"/>
</dbReference>
<dbReference type="InterPro" id="IPR005805">
    <property type="entry name" value="Rieske_Fe-S_prot_C"/>
</dbReference>
<accession>A0A845QI92</accession>
<keyword evidence="5" id="KW-1015">Disulfide bond</keyword>
<keyword evidence="8" id="KW-1185">Reference proteome</keyword>
<dbReference type="Pfam" id="PF00355">
    <property type="entry name" value="Rieske"/>
    <property type="match status" value="1"/>
</dbReference>
<gene>
    <name evidence="7" type="ORF">D0435_06275</name>
</gene>
<dbReference type="InterPro" id="IPR006076">
    <property type="entry name" value="FAD-dep_OxRdtase"/>
</dbReference>
<dbReference type="Gene3D" id="2.102.10.10">
    <property type="entry name" value="Rieske [2Fe-2S] iron-sulphur domain"/>
    <property type="match status" value="1"/>
</dbReference>
<reference evidence="7 8" key="1">
    <citation type="submission" date="2018-08" db="EMBL/GenBank/DDBJ databases">
        <title>Murine metabolic-syndrome-specific gut microbial biobank.</title>
        <authorList>
            <person name="Liu C."/>
        </authorList>
    </citation>
    <scope>NUCLEOTIDE SEQUENCE [LARGE SCALE GENOMIC DNA]</scope>
    <source>
        <strain evidence="7 8">28</strain>
    </source>
</reference>
<dbReference type="InterPro" id="IPR036922">
    <property type="entry name" value="Rieske_2Fe-2S_sf"/>
</dbReference>
<dbReference type="PANTHER" id="PTHR13847">
    <property type="entry name" value="SARCOSINE DEHYDROGENASE-RELATED"/>
    <property type="match status" value="1"/>
</dbReference>
<evidence type="ECO:0000256" key="3">
    <source>
        <dbReference type="ARBA" id="ARBA00023004"/>
    </source>
</evidence>
<proteinExistence type="predicted"/>
<dbReference type="Gene3D" id="3.30.9.10">
    <property type="entry name" value="D-Amino Acid Oxidase, subunit A, domain 2"/>
    <property type="match status" value="1"/>
</dbReference>
<sequence>MESIWTKDIKMPEFPTAEHDMKVDVLVVGGGMCGLLIGHFLNEQGANYAVMEKDTIAGGVTKNTTAKITAFHGLSYRKRLARFGREKTAAYLSANEKAIEMYRRLAERISCDFEEKANYVYTMNDVGAVLSEIEAITEVGGKVSYTEHVDIPLPAACAVKVKGQAQFHPLKFASEIAKGQAIYEHSFVSDVKKQRFGWQAFVINGWGRDIRIHADKVIIATHFPFIDRRGMYFMKMYQSRSYVLALSAQNDEGKAEMQQVCGMYIGNGGEKGNPLDLSFRTYDDYLLLGGGGGRTGTSHAAFEQLRQQAKRLYPGSREVAAWAAQDCMTLDEVPYVGSYSRKKDGLLVATGFNKWGMTGAMTAAMALTGELDREIGRVFSPQRTILRPQLLVNGFETTKNFMRPTAPRCTHLGCALKWNAAEKTWDCPCHGSRFAGDGKLIDNPAQMDMKKRI</sequence>
<dbReference type="AlphaFoldDB" id="A0A845QI92"/>
<feature type="domain" description="Rieske" evidence="6">
    <location>
        <begin position="407"/>
        <end position="453"/>
    </location>
</feature>
<protein>
    <submittedName>
        <fullName evidence="7">FAD-dependent oxidoreductase</fullName>
    </submittedName>
</protein>
<dbReference type="Pfam" id="PF01266">
    <property type="entry name" value="DAO"/>
    <property type="match status" value="1"/>
</dbReference>
<keyword evidence="4" id="KW-0411">Iron-sulfur</keyword>
<evidence type="ECO:0000313" key="8">
    <source>
        <dbReference type="Proteomes" id="UP000446866"/>
    </source>
</evidence>
<dbReference type="PROSITE" id="PS51296">
    <property type="entry name" value="RIESKE"/>
    <property type="match status" value="1"/>
</dbReference>
<dbReference type="GO" id="GO:0046872">
    <property type="term" value="F:metal ion binding"/>
    <property type="evidence" value="ECO:0007669"/>
    <property type="project" value="UniProtKB-KW"/>
</dbReference>
<dbReference type="PANTHER" id="PTHR13847:SF274">
    <property type="entry name" value="RIESKE 2FE-2S IRON-SULFUR PROTEIN YHFW-RELATED"/>
    <property type="match status" value="1"/>
</dbReference>
<evidence type="ECO:0000259" key="6">
    <source>
        <dbReference type="PROSITE" id="PS51296"/>
    </source>
</evidence>
<dbReference type="GO" id="GO:0005737">
    <property type="term" value="C:cytoplasm"/>
    <property type="evidence" value="ECO:0007669"/>
    <property type="project" value="TreeGrafter"/>
</dbReference>
<dbReference type="GO" id="GO:0004497">
    <property type="term" value="F:monooxygenase activity"/>
    <property type="evidence" value="ECO:0007669"/>
    <property type="project" value="UniProtKB-ARBA"/>
</dbReference>
<dbReference type="InterPro" id="IPR036188">
    <property type="entry name" value="FAD/NAD-bd_sf"/>
</dbReference>
<organism evidence="7 8">
    <name type="scientific">Anaerotruncus colihominis</name>
    <dbReference type="NCBI Taxonomy" id="169435"/>
    <lineage>
        <taxon>Bacteria</taxon>
        <taxon>Bacillati</taxon>
        <taxon>Bacillota</taxon>
        <taxon>Clostridia</taxon>
        <taxon>Eubacteriales</taxon>
        <taxon>Oscillospiraceae</taxon>
        <taxon>Anaerotruncus</taxon>
    </lineage>
</organism>
<evidence type="ECO:0000313" key="7">
    <source>
        <dbReference type="EMBL" id="NBH61256.1"/>
    </source>
</evidence>
<dbReference type="RefSeq" id="WP_160201538.1">
    <property type="nucleotide sequence ID" value="NZ_QXWK01000010.1"/>
</dbReference>
<evidence type="ECO:0000256" key="5">
    <source>
        <dbReference type="ARBA" id="ARBA00023157"/>
    </source>
</evidence>
<name>A0A845QI92_9FIRM</name>
<keyword evidence="2" id="KW-0479">Metal-binding</keyword>
<dbReference type="Proteomes" id="UP000446866">
    <property type="component" value="Unassembled WGS sequence"/>
</dbReference>
<comment type="caution">
    <text evidence="7">The sequence shown here is derived from an EMBL/GenBank/DDBJ whole genome shotgun (WGS) entry which is preliminary data.</text>
</comment>
<evidence type="ECO:0000256" key="1">
    <source>
        <dbReference type="ARBA" id="ARBA00022714"/>
    </source>
</evidence>
<evidence type="ECO:0000256" key="4">
    <source>
        <dbReference type="ARBA" id="ARBA00023014"/>
    </source>
</evidence>
<dbReference type="Gene3D" id="3.50.50.60">
    <property type="entry name" value="FAD/NAD(P)-binding domain"/>
    <property type="match status" value="1"/>
</dbReference>
<keyword evidence="3" id="KW-0408">Iron</keyword>
<dbReference type="GO" id="GO:0016705">
    <property type="term" value="F:oxidoreductase activity, acting on paired donors, with incorporation or reduction of molecular oxygen"/>
    <property type="evidence" value="ECO:0007669"/>
    <property type="project" value="UniProtKB-ARBA"/>
</dbReference>
<dbReference type="GO" id="GO:0051537">
    <property type="term" value="F:2 iron, 2 sulfur cluster binding"/>
    <property type="evidence" value="ECO:0007669"/>
    <property type="project" value="UniProtKB-KW"/>
</dbReference>
<evidence type="ECO:0000256" key="2">
    <source>
        <dbReference type="ARBA" id="ARBA00022723"/>
    </source>
</evidence>
<dbReference type="PRINTS" id="PR00162">
    <property type="entry name" value="RIESKE"/>
</dbReference>
<dbReference type="SUPFAM" id="SSF51971">
    <property type="entry name" value="Nucleotide-binding domain"/>
    <property type="match status" value="1"/>
</dbReference>